<reference evidence="2 3" key="1">
    <citation type="journal article" date="2017" name="Antonie Van Leeuwenhoek">
        <title>Rhizobium rhizosphaerae sp. nov., a novel species isolated from rice rhizosphere.</title>
        <authorList>
            <person name="Zhao J.J."/>
            <person name="Zhang J."/>
            <person name="Zhang R.J."/>
            <person name="Zhang C.W."/>
            <person name="Yin H.Q."/>
            <person name="Zhang X.X."/>
        </authorList>
    </citation>
    <scope>NUCLEOTIDE SEQUENCE [LARGE SCALE GENOMIC DNA]</scope>
    <source>
        <strain evidence="2 3">BSs20135</strain>
    </source>
</reference>
<dbReference type="Proteomes" id="UP000006327">
    <property type="component" value="Unassembled WGS sequence"/>
</dbReference>
<evidence type="ECO:0000313" key="2">
    <source>
        <dbReference type="EMBL" id="GAC21822.1"/>
    </source>
</evidence>
<comment type="caution">
    <text evidence="2">The sequence shown here is derived from an EMBL/GenBank/DDBJ whole genome shotgun (WGS) entry which is preliminary data.</text>
</comment>
<dbReference type="eggNOG" id="ENOG50336K3">
    <property type="taxonomic scope" value="Bacteria"/>
</dbReference>
<keyword evidence="1" id="KW-1133">Transmembrane helix</keyword>
<accession>K6YUJ5</accession>
<protein>
    <submittedName>
        <fullName evidence="2">Uncharacterized protein</fullName>
    </submittedName>
</protein>
<evidence type="ECO:0000313" key="3">
    <source>
        <dbReference type="Proteomes" id="UP000006327"/>
    </source>
</evidence>
<organism evidence="2 3">
    <name type="scientific">Paraglaciecola arctica BSs20135</name>
    <dbReference type="NCBI Taxonomy" id="493475"/>
    <lineage>
        <taxon>Bacteria</taxon>
        <taxon>Pseudomonadati</taxon>
        <taxon>Pseudomonadota</taxon>
        <taxon>Gammaproteobacteria</taxon>
        <taxon>Alteromonadales</taxon>
        <taxon>Alteromonadaceae</taxon>
        <taxon>Paraglaciecola</taxon>
    </lineage>
</organism>
<dbReference type="OrthoDB" id="6388784at2"/>
<name>K6YUJ5_9ALTE</name>
<evidence type="ECO:0000256" key="1">
    <source>
        <dbReference type="SAM" id="Phobius"/>
    </source>
</evidence>
<proteinExistence type="predicted"/>
<dbReference type="RefSeq" id="WP_007625203.1">
    <property type="nucleotide sequence ID" value="NZ_BAEO01000065.1"/>
</dbReference>
<dbReference type="STRING" id="493475.GARC_4885"/>
<keyword evidence="1" id="KW-0812">Transmembrane</keyword>
<keyword evidence="3" id="KW-1185">Reference proteome</keyword>
<keyword evidence="1" id="KW-0472">Membrane</keyword>
<dbReference type="AlphaFoldDB" id="K6YUJ5"/>
<feature type="transmembrane region" description="Helical" evidence="1">
    <location>
        <begin position="15"/>
        <end position="35"/>
    </location>
</feature>
<sequence>MILRRITKHVREQNWFAIWLDFFIVVIGVFIGIQVSKWNASLSQKERAHSYLERLESDLASDLETINNRQKFYSNVILYGNQALAYAEAEEQNREANWPMVLDFFQASQIFQYYPNDATYSELKSVGDFNLIENADIRSILTKYYLTGTEQYDFAFRDDPKYRETIRGLTPSKVTNFIWKNCHENTQINEQRFLECDSPIEAAEIKRVLNNYVSRPKVVEELRFWMSSLQTSQNILKTVSISAQSLKNIISTELAKS</sequence>
<gene>
    <name evidence="2" type="ORF">GARC_4885</name>
</gene>
<dbReference type="EMBL" id="BAEO01000065">
    <property type="protein sequence ID" value="GAC21822.1"/>
    <property type="molecule type" value="Genomic_DNA"/>
</dbReference>